<gene>
    <name evidence="2" type="ORF">EI538_09325</name>
</gene>
<dbReference type="EMBL" id="RSEO01000007">
    <property type="protein sequence ID" value="RXQ35770.1"/>
    <property type="molecule type" value="Genomic_DNA"/>
</dbReference>
<evidence type="ECO:0000313" key="3">
    <source>
        <dbReference type="Proteomes" id="UP000290660"/>
    </source>
</evidence>
<name>A0A3V4IUE2_SALER</name>
<evidence type="ECO:0000256" key="1">
    <source>
        <dbReference type="SAM" id="Coils"/>
    </source>
</evidence>
<reference evidence="2 3" key="1">
    <citation type="submission" date="2018-12" db="EMBL/GenBank/DDBJ databases">
        <title>Identification of serotype of rogose Salmonella by whole genome sequencing.</title>
        <authorList>
            <person name="Sacchi C.T."/>
            <person name="Goncalves C.R."/>
            <person name="Tiba-Casas M.R."/>
        </authorList>
    </citation>
    <scope>NUCLEOTIDE SEQUENCE [LARGE SCALE GENOMIC DNA]</scope>
    <source>
        <strain evidence="2 3">169_17</strain>
    </source>
</reference>
<proteinExistence type="predicted"/>
<accession>A0A3V4IUE2</accession>
<keyword evidence="1" id="KW-0175">Coiled coil</keyword>
<dbReference type="AlphaFoldDB" id="A0A3V4IUE2"/>
<evidence type="ECO:0000313" key="2">
    <source>
        <dbReference type="EMBL" id="RXQ35770.1"/>
    </source>
</evidence>
<organism evidence="2 3">
    <name type="scientific">Salmonella enterica</name>
    <name type="common">Salmonella choleraesuis</name>
    <dbReference type="NCBI Taxonomy" id="28901"/>
    <lineage>
        <taxon>Bacteria</taxon>
        <taxon>Pseudomonadati</taxon>
        <taxon>Pseudomonadota</taxon>
        <taxon>Gammaproteobacteria</taxon>
        <taxon>Enterobacterales</taxon>
        <taxon>Enterobacteriaceae</taxon>
        <taxon>Salmonella</taxon>
    </lineage>
</organism>
<dbReference type="Proteomes" id="UP000290660">
    <property type="component" value="Unassembled WGS sequence"/>
</dbReference>
<comment type="caution">
    <text evidence="2">The sequence shown here is derived from an EMBL/GenBank/DDBJ whole genome shotgun (WGS) entry which is preliminary data.</text>
</comment>
<protein>
    <submittedName>
        <fullName evidence="2">Type III secretion protein</fullName>
    </submittedName>
</protein>
<dbReference type="RefSeq" id="WP_127173512.1">
    <property type="nucleotide sequence ID" value="NZ_CP053585.1"/>
</dbReference>
<sequence>MILNRILSLRKNRLTRLRKLNTSIDARRSELYAKLSECNDLITQVTVDKKVYCDSLSATNTVLLFEYQKKNSLFDGRRQQLIEDKKKINEEILRLSEKIDRLRIDIFNVNKSIEKITYALKENYFE</sequence>
<feature type="coiled-coil region" evidence="1">
    <location>
        <begin position="78"/>
        <end position="105"/>
    </location>
</feature>